<proteinExistence type="predicted"/>
<dbReference type="Gene3D" id="3.40.50.1820">
    <property type="entry name" value="alpha/beta hydrolase"/>
    <property type="match status" value="1"/>
</dbReference>
<organism evidence="5 6">
    <name type="scientific">Microthyrium microscopicum</name>
    <dbReference type="NCBI Taxonomy" id="703497"/>
    <lineage>
        <taxon>Eukaryota</taxon>
        <taxon>Fungi</taxon>
        <taxon>Dikarya</taxon>
        <taxon>Ascomycota</taxon>
        <taxon>Pezizomycotina</taxon>
        <taxon>Dothideomycetes</taxon>
        <taxon>Dothideomycetes incertae sedis</taxon>
        <taxon>Microthyriales</taxon>
        <taxon>Microthyriaceae</taxon>
        <taxon>Microthyrium</taxon>
    </lineage>
</organism>
<dbReference type="AlphaFoldDB" id="A0A6A6UG77"/>
<evidence type="ECO:0000256" key="2">
    <source>
        <dbReference type="ARBA" id="ARBA00022801"/>
    </source>
</evidence>
<feature type="domain" description="Fungal lipase-type" evidence="4">
    <location>
        <begin position="107"/>
        <end position="256"/>
    </location>
</feature>
<evidence type="ECO:0000256" key="3">
    <source>
        <dbReference type="SAM" id="SignalP"/>
    </source>
</evidence>
<sequence>MFTRSYFTSAIYGLLALNNWVDASPLAKRATINATDYASISLYKQFTSAAYCNQNYKLNTPSKTALTCGDSGNCPDIGNVQTVLKFVGTTYQVSGYVAVDITRSLIVVGFRGTAFCDNSQLDPNVAIGNCKANALSVTLSPVPEWCNGCEVATGDLLAWKEVNSTFPIIQTVQAQAQAHTGFRIVTTGHSFGAAMATIAAVELRRLIPNRVVDLGSYASPRLSNMALATFIQSEEPARGRNYRVTRMFDAIVNLPSTLPGGFPGVSGFYHISPSYYITNNVVPPQFPIPSQNDIQIVTGNEVNVPLPAGGAGMDVAVLAAWHVSYFGWISRCDVNATRSSGI</sequence>
<dbReference type="SUPFAM" id="SSF53474">
    <property type="entry name" value="alpha/beta-Hydrolases"/>
    <property type="match status" value="1"/>
</dbReference>
<gene>
    <name evidence="5" type="ORF">BT63DRAFT_413275</name>
</gene>
<dbReference type="Pfam" id="PF01764">
    <property type="entry name" value="Lipase_3"/>
    <property type="match status" value="1"/>
</dbReference>
<accession>A0A6A6UG77</accession>
<feature type="chain" id="PRO_5025626587" evidence="3">
    <location>
        <begin position="24"/>
        <end position="342"/>
    </location>
</feature>
<dbReference type="PANTHER" id="PTHR46640:SF1">
    <property type="entry name" value="FUNGAL LIPASE-LIKE DOMAIN-CONTAINING PROTEIN-RELATED"/>
    <property type="match status" value="1"/>
</dbReference>
<name>A0A6A6UG77_9PEZI</name>
<dbReference type="PANTHER" id="PTHR46640">
    <property type="entry name" value="TRIACYLGLYCEROL LIPASE, PUTATIVE (AFU_ORTHOLOGUE AFUA_6G06510)-RELATED"/>
    <property type="match status" value="1"/>
</dbReference>
<dbReference type="GO" id="GO:0006629">
    <property type="term" value="P:lipid metabolic process"/>
    <property type="evidence" value="ECO:0007669"/>
    <property type="project" value="InterPro"/>
</dbReference>
<keyword evidence="2 5" id="KW-0378">Hydrolase</keyword>
<reference evidence="5" key="1">
    <citation type="journal article" date="2020" name="Stud. Mycol.">
        <title>101 Dothideomycetes genomes: a test case for predicting lifestyles and emergence of pathogens.</title>
        <authorList>
            <person name="Haridas S."/>
            <person name="Albert R."/>
            <person name="Binder M."/>
            <person name="Bloem J."/>
            <person name="Labutti K."/>
            <person name="Salamov A."/>
            <person name="Andreopoulos B."/>
            <person name="Baker S."/>
            <person name="Barry K."/>
            <person name="Bills G."/>
            <person name="Bluhm B."/>
            <person name="Cannon C."/>
            <person name="Castanera R."/>
            <person name="Culley D."/>
            <person name="Daum C."/>
            <person name="Ezra D."/>
            <person name="Gonzalez J."/>
            <person name="Henrissat B."/>
            <person name="Kuo A."/>
            <person name="Liang C."/>
            <person name="Lipzen A."/>
            <person name="Lutzoni F."/>
            <person name="Magnuson J."/>
            <person name="Mondo S."/>
            <person name="Nolan M."/>
            <person name="Ohm R."/>
            <person name="Pangilinan J."/>
            <person name="Park H.-J."/>
            <person name="Ramirez L."/>
            <person name="Alfaro M."/>
            <person name="Sun H."/>
            <person name="Tritt A."/>
            <person name="Yoshinaga Y."/>
            <person name="Zwiers L.-H."/>
            <person name="Turgeon B."/>
            <person name="Goodwin S."/>
            <person name="Spatafora J."/>
            <person name="Crous P."/>
            <person name="Grigoriev I."/>
        </authorList>
    </citation>
    <scope>NUCLEOTIDE SEQUENCE</scope>
    <source>
        <strain evidence="5">CBS 115976</strain>
    </source>
</reference>
<dbReference type="CDD" id="cd00519">
    <property type="entry name" value="Lipase_3"/>
    <property type="match status" value="1"/>
</dbReference>
<dbReference type="InterPro" id="IPR051299">
    <property type="entry name" value="AB_hydrolase_lip/est"/>
</dbReference>
<dbReference type="InterPro" id="IPR002921">
    <property type="entry name" value="Fungal_lipase-type"/>
</dbReference>
<evidence type="ECO:0000313" key="6">
    <source>
        <dbReference type="Proteomes" id="UP000799302"/>
    </source>
</evidence>
<dbReference type="OrthoDB" id="426718at2759"/>
<evidence type="ECO:0000313" key="5">
    <source>
        <dbReference type="EMBL" id="KAF2670561.1"/>
    </source>
</evidence>
<protein>
    <submittedName>
        <fullName evidence="5">Alpha/beta-hydrolase</fullName>
    </submittedName>
</protein>
<dbReference type="EMBL" id="MU004234">
    <property type="protein sequence ID" value="KAF2670561.1"/>
    <property type="molecule type" value="Genomic_DNA"/>
</dbReference>
<evidence type="ECO:0000259" key="4">
    <source>
        <dbReference type="Pfam" id="PF01764"/>
    </source>
</evidence>
<dbReference type="GO" id="GO:0016787">
    <property type="term" value="F:hydrolase activity"/>
    <property type="evidence" value="ECO:0007669"/>
    <property type="project" value="UniProtKB-KW"/>
</dbReference>
<keyword evidence="6" id="KW-1185">Reference proteome</keyword>
<dbReference type="Proteomes" id="UP000799302">
    <property type="component" value="Unassembled WGS sequence"/>
</dbReference>
<keyword evidence="1 3" id="KW-0732">Signal</keyword>
<evidence type="ECO:0000256" key="1">
    <source>
        <dbReference type="ARBA" id="ARBA00022729"/>
    </source>
</evidence>
<feature type="signal peptide" evidence="3">
    <location>
        <begin position="1"/>
        <end position="23"/>
    </location>
</feature>
<dbReference type="InterPro" id="IPR029058">
    <property type="entry name" value="AB_hydrolase_fold"/>
</dbReference>